<dbReference type="RefSeq" id="WP_133222937.1">
    <property type="nucleotide sequence ID" value="NZ_NRSG01000334.1"/>
</dbReference>
<evidence type="ECO:0000256" key="1">
    <source>
        <dbReference type="SAM" id="Phobius"/>
    </source>
</evidence>
<keyword evidence="1" id="KW-0812">Transmembrane</keyword>
<evidence type="ECO:0000313" key="3">
    <source>
        <dbReference type="Proteomes" id="UP000697995"/>
    </source>
</evidence>
<gene>
    <name evidence="2" type="ORF">CKO45_25710</name>
</gene>
<keyword evidence="1" id="KW-1133">Transmembrane helix</keyword>
<comment type="caution">
    <text evidence="2">The sequence shown here is derived from an EMBL/GenBank/DDBJ whole genome shotgun (WGS) entry which is preliminary data.</text>
</comment>
<organism evidence="2 3">
    <name type="scientific">Paracraurococcus ruber</name>
    <dbReference type="NCBI Taxonomy" id="77675"/>
    <lineage>
        <taxon>Bacteria</taxon>
        <taxon>Pseudomonadati</taxon>
        <taxon>Pseudomonadota</taxon>
        <taxon>Alphaproteobacteria</taxon>
        <taxon>Acetobacterales</taxon>
        <taxon>Roseomonadaceae</taxon>
        <taxon>Paracraurococcus</taxon>
    </lineage>
</organism>
<proteinExistence type="predicted"/>
<keyword evidence="3" id="KW-1185">Reference proteome</keyword>
<protein>
    <submittedName>
        <fullName evidence="2">Uncharacterized protein</fullName>
    </submittedName>
</protein>
<evidence type="ECO:0000313" key="2">
    <source>
        <dbReference type="EMBL" id="MBK1661608.1"/>
    </source>
</evidence>
<keyword evidence="1" id="KW-0472">Membrane</keyword>
<dbReference type="Proteomes" id="UP000697995">
    <property type="component" value="Unassembled WGS sequence"/>
</dbReference>
<name>A0ABS1D537_9PROT</name>
<feature type="transmembrane region" description="Helical" evidence="1">
    <location>
        <begin position="36"/>
        <end position="61"/>
    </location>
</feature>
<sequence length="80" mass="8206">MPRLLGFGLLLAALGVAVYASVKAWGAAGDVPIGVHGLVALLLGATFTLLLAGGLVALMLYSRRRGYDEDAADGPDGPRR</sequence>
<dbReference type="EMBL" id="NRSG01000334">
    <property type="protein sequence ID" value="MBK1661608.1"/>
    <property type="molecule type" value="Genomic_DNA"/>
</dbReference>
<accession>A0ABS1D537</accession>
<reference evidence="2 3" key="1">
    <citation type="journal article" date="2020" name="Microorganisms">
        <title>Osmotic Adaptation and Compatible Solute Biosynthesis of Phototrophic Bacteria as Revealed from Genome Analyses.</title>
        <authorList>
            <person name="Imhoff J.F."/>
            <person name="Rahn T."/>
            <person name="Kunzel S."/>
            <person name="Keller A."/>
            <person name="Neulinger S.C."/>
        </authorList>
    </citation>
    <scope>NUCLEOTIDE SEQUENCE [LARGE SCALE GENOMIC DNA]</scope>
    <source>
        <strain evidence="2 3">DSM 15382</strain>
    </source>
</reference>